<dbReference type="Proteomes" id="UP000027195">
    <property type="component" value="Unassembled WGS sequence"/>
</dbReference>
<dbReference type="AlphaFoldDB" id="A0A067MF18"/>
<sequence length="116" mass="13307">MWGATADNGLYAPANKFPPSFKPTKQMLLLKRRIYGLVTQFRTGHAFTGEYYRHSVPDNPRSCTCGEPLETREHIMFVCPTYEEHRHLLEKVSPDHSSEEIFGTWPGIKHSRASSQ</sequence>
<proteinExistence type="predicted"/>
<dbReference type="OrthoDB" id="3230070at2759"/>
<dbReference type="STRING" id="930990.A0A067MF18"/>
<dbReference type="HOGENOM" id="CLU_145146_0_0_1"/>
<evidence type="ECO:0000313" key="1">
    <source>
        <dbReference type="EMBL" id="KDQ10457.1"/>
    </source>
</evidence>
<gene>
    <name evidence="1" type="ORF">BOTBODRAFT_36153</name>
</gene>
<keyword evidence="2" id="KW-1185">Reference proteome</keyword>
<protein>
    <recommendedName>
        <fullName evidence="3">Reverse transcriptase zinc-binding domain-containing protein</fullName>
    </recommendedName>
</protein>
<dbReference type="EMBL" id="KL198067">
    <property type="protein sequence ID" value="KDQ10457.1"/>
    <property type="molecule type" value="Genomic_DNA"/>
</dbReference>
<evidence type="ECO:0008006" key="3">
    <source>
        <dbReference type="Google" id="ProtNLM"/>
    </source>
</evidence>
<evidence type="ECO:0000313" key="2">
    <source>
        <dbReference type="Proteomes" id="UP000027195"/>
    </source>
</evidence>
<organism evidence="1 2">
    <name type="scientific">Botryobasidium botryosum (strain FD-172 SS1)</name>
    <dbReference type="NCBI Taxonomy" id="930990"/>
    <lineage>
        <taxon>Eukaryota</taxon>
        <taxon>Fungi</taxon>
        <taxon>Dikarya</taxon>
        <taxon>Basidiomycota</taxon>
        <taxon>Agaricomycotina</taxon>
        <taxon>Agaricomycetes</taxon>
        <taxon>Cantharellales</taxon>
        <taxon>Botryobasidiaceae</taxon>
        <taxon>Botryobasidium</taxon>
    </lineage>
</organism>
<name>A0A067MF18_BOTB1</name>
<dbReference type="InParanoid" id="A0A067MF18"/>
<reference evidence="2" key="1">
    <citation type="journal article" date="2014" name="Proc. Natl. Acad. Sci. U.S.A.">
        <title>Extensive sampling of basidiomycete genomes demonstrates inadequacy of the white-rot/brown-rot paradigm for wood decay fungi.</title>
        <authorList>
            <person name="Riley R."/>
            <person name="Salamov A.A."/>
            <person name="Brown D.W."/>
            <person name="Nagy L.G."/>
            <person name="Floudas D."/>
            <person name="Held B.W."/>
            <person name="Levasseur A."/>
            <person name="Lombard V."/>
            <person name="Morin E."/>
            <person name="Otillar R."/>
            <person name="Lindquist E.A."/>
            <person name="Sun H."/>
            <person name="LaButti K.M."/>
            <person name="Schmutz J."/>
            <person name="Jabbour D."/>
            <person name="Luo H."/>
            <person name="Baker S.E."/>
            <person name="Pisabarro A.G."/>
            <person name="Walton J.D."/>
            <person name="Blanchette R.A."/>
            <person name="Henrissat B."/>
            <person name="Martin F."/>
            <person name="Cullen D."/>
            <person name="Hibbett D.S."/>
            <person name="Grigoriev I.V."/>
        </authorList>
    </citation>
    <scope>NUCLEOTIDE SEQUENCE [LARGE SCALE GENOMIC DNA]</scope>
    <source>
        <strain evidence="2">FD-172 SS1</strain>
    </source>
</reference>
<accession>A0A067MF18</accession>